<organism evidence="3">
    <name type="scientific">Laccaria bicolor (strain S238N-H82 / ATCC MYA-4686)</name>
    <name type="common">Bicoloured deceiver</name>
    <name type="synonym">Laccaria laccata var. bicolor</name>
    <dbReference type="NCBI Taxonomy" id="486041"/>
    <lineage>
        <taxon>Eukaryota</taxon>
        <taxon>Fungi</taxon>
        <taxon>Dikarya</taxon>
        <taxon>Basidiomycota</taxon>
        <taxon>Agaricomycotina</taxon>
        <taxon>Agaricomycetes</taxon>
        <taxon>Agaricomycetidae</taxon>
        <taxon>Agaricales</taxon>
        <taxon>Agaricineae</taxon>
        <taxon>Hydnangiaceae</taxon>
        <taxon>Laccaria</taxon>
    </lineage>
</organism>
<keyword evidence="1" id="KW-0472">Membrane</keyword>
<feature type="transmembrane region" description="Helical" evidence="1">
    <location>
        <begin position="203"/>
        <end position="223"/>
    </location>
</feature>
<proteinExistence type="predicted"/>
<feature type="transmembrane region" description="Helical" evidence="1">
    <location>
        <begin position="136"/>
        <end position="155"/>
    </location>
</feature>
<feature type="transmembrane region" description="Helical" evidence="1">
    <location>
        <begin position="175"/>
        <end position="191"/>
    </location>
</feature>
<keyword evidence="1" id="KW-1133">Transmembrane helix</keyword>
<dbReference type="AlphaFoldDB" id="B0CYM4"/>
<name>B0CYM4_LACBS</name>
<reference evidence="2 3" key="1">
    <citation type="journal article" date="2008" name="Nature">
        <title>The genome of Laccaria bicolor provides insights into mycorrhizal symbiosis.</title>
        <authorList>
            <person name="Martin F."/>
            <person name="Aerts A."/>
            <person name="Ahren D."/>
            <person name="Brun A."/>
            <person name="Danchin E.G.J."/>
            <person name="Duchaussoy F."/>
            <person name="Gibon J."/>
            <person name="Kohler A."/>
            <person name="Lindquist E."/>
            <person name="Pereda V."/>
            <person name="Salamov A."/>
            <person name="Shapiro H.J."/>
            <person name="Wuyts J."/>
            <person name="Blaudez D."/>
            <person name="Buee M."/>
            <person name="Brokstein P."/>
            <person name="Canbaeck B."/>
            <person name="Cohen D."/>
            <person name="Courty P.E."/>
            <person name="Coutinho P.M."/>
            <person name="Delaruelle C."/>
            <person name="Detter J.C."/>
            <person name="Deveau A."/>
            <person name="DiFazio S."/>
            <person name="Duplessis S."/>
            <person name="Fraissinet-Tachet L."/>
            <person name="Lucic E."/>
            <person name="Frey-Klett P."/>
            <person name="Fourrey C."/>
            <person name="Feussner I."/>
            <person name="Gay G."/>
            <person name="Grimwood J."/>
            <person name="Hoegger P.J."/>
            <person name="Jain P."/>
            <person name="Kilaru S."/>
            <person name="Labbe J."/>
            <person name="Lin Y.C."/>
            <person name="Legue V."/>
            <person name="Le Tacon F."/>
            <person name="Marmeisse R."/>
            <person name="Melayah D."/>
            <person name="Montanini B."/>
            <person name="Muratet M."/>
            <person name="Nehls U."/>
            <person name="Niculita-Hirzel H."/>
            <person name="Oudot-Le Secq M.P."/>
            <person name="Peter M."/>
            <person name="Quesneville H."/>
            <person name="Rajashekar B."/>
            <person name="Reich M."/>
            <person name="Rouhier N."/>
            <person name="Schmutz J."/>
            <person name="Yin T."/>
            <person name="Chalot M."/>
            <person name="Henrissat B."/>
            <person name="Kuees U."/>
            <person name="Lucas S."/>
            <person name="Van de Peer Y."/>
            <person name="Podila G.K."/>
            <person name="Polle A."/>
            <person name="Pukkila P.J."/>
            <person name="Richardson P.M."/>
            <person name="Rouze P."/>
            <person name="Sanders I.R."/>
            <person name="Stajich J.E."/>
            <person name="Tunlid A."/>
            <person name="Tuskan G."/>
            <person name="Grigoriev I.V."/>
        </authorList>
    </citation>
    <scope>NUCLEOTIDE SEQUENCE [LARGE SCALE GENOMIC DNA]</scope>
    <source>
        <strain evidence="3">S238N-H82 / ATCC MYA-4686</strain>
    </source>
</reference>
<evidence type="ECO:0000313" key="3">
    <source>
        <dbReference type="Proteomes" id="UP000001194"/>
    </source>
</evidence>
<gene>
    <name evidence="2" type="ORF">LACBIDRAFT_323740</name>
</gene>
<accession>B0CYM4</accession>
<dbReference type="Proteomes" id="UP000001194">
    <property type="component" value="Unassembled WGS sequence"/>
</dbReference>
<dbReference type="KEGG" id="lbc:LACBIDRAFT_323740"/>
<sequence length="236" mass="27633">MPNVSDTDNEPTTSSKLFSSLCSRHNQLSTFRDRRDWGICTTYALPQTLCPFVKTRLSWEWCVLLQSPLVVVLNYYYFPGAYFYNRFWFSTTTTTFRVVKHDDLTILGVARTSMICLWYSFSSITTTFCVVKHDDLTFLGVARTSMITLCGMYFYDLPLYDDSTVLGVAHTSMIHFWWSFSSVTTIFHVSSMMTQPSWEGQGLLQSLLVVILYYFYFLDVYFYNHFCWLFSTTTFQ</sequence>
<dbReference type="EMBL" id="DS547094">
    <property type="protein sequence ID" value="EDR12910.1"/>
    <property type="molecule type" value="Genomic_DNA"/>
</dbReference>
<dbReference type="InParanoid" id="B0CYM4"/>
<keyword evidence="3" id="KW-1185">Reference proteome</keyword>
<keyword evidence="1" id="KW-0812">Transmembrane</keyword>
<feature type="transmembrane region" description="Helical" evidence="1">
    <location>
        <begin position="104"/>
        <end position="124"/>
    </location>
</feature>
<evidence type="ECO:0000256" key="1">
    <source>
        <dbReference type="SAM" id="Phobius"/>
    </source>
</evidence>
<dbReference type="GeneID" id="6072473"/>
<evidence type="ECO:0000313" key="2">
    <source>
        <dbReference type="EMBL" id="EDR12910.1"/>
    </source>
</evidence>
<dbReference type="RefSeq" id="XP_001877174.1">
    <property type="nucleotide sequence ID" value="XM_001877139.1"/>
</dbReference>
<protein>
    <submittedName>
        <fullName evidence="2">Predicted protein</fullName>
    </submittedName>
</protein>
<dbReference type="HOGENOM" id="CLU_1175598_0_0_1"/>
<feature type="transmembrane region" description="Helical" evidence="1">
    <location>
        <begin position="61"/>
        <end position="84"/>
    </location>
</feature>